<dbReference type="GeneID" id="116305966"/>
<dbReference type="InterPro" id="IPR017452">
    <property type="entry name" value="GPCR_Rhodpsn_7TM"/>
</dbReference>
<dbReference type="PANTHER" id="PTHR45698">
    <property type="entry name" value="TRACE AMINE-ASSOCIATED RECEPTOR 19N-RELATED"/>
    <property type="match status" value="1"/>
</dbReference>
<dbReference type="Proteomes" id="UP000515163">
    <property type="component" value="Unplaced"/>
</dbReference>
<keyword evidence="5" id="KW-0675">Receptor</keyword>
<keyword evidence="3 6" id="KW-1133">Transmembrane helix</keyword>
<comment type="subcellular location">
    <subcellularLocation>
        <location evidence="1">Membrane</location>
    </subcellularLocation>
</comment>
<evidence type="ECO:0000256" key="6">
    <source>
        <dbReference type="SAM" id="Phobius"/>
    </source>
</evidence>
<feature type="transmembrane region" description="Helical" evidence="6">
    <location>
        <begin position="127"/>
        <end position="148"/>
    </location>
</feature>
<keyword evidence="2 5" id="KW-0812">Transmembrane</keyword>
<accession>A0A6P8J131</accession>
<evidence type="ECO:0000313" key="8">
    <source>
        <dbReference type="Proteomes" id="UP000515163"/>
    </source>
</evidence>
<keyword evidence="5" id="KW-0807">Transducer</keyword>
<proteinExistence type="inferred from homology"/>
<evidence type="ECO:0000256" key="4">
    <source>
        <dbReference type="ARBA" id="ARBA00023136"/>
    </source>
</evidence>
<dbReference type="Gene3D" id="1.20.1070.10">
    <property type="entry name" value="Rhodopsin 7-helix transmembrane proteins"/>
    <property type="match status" value="1"/>
</dbReference>
<feature type="transmembrane region" description="Helical" evidence="6">
    <location>
        <begin position="89"/>
        <end position="106"/>
    </location>
</feature>
<evidence type="ECO:0000256" key="3">
    <source>
        <dbReference type="ARBA" id="ARBA00022989"/>
    </source>
</evidence>
<dbReference type="KEGG" id="aten:116305966"/>
<evidence type="ECO:0000313" key="9">
    <source>
        <dbReference type="RefSeq" id="XP_031571837.1"/>
    </source>
</evidence>
<evidence type="ECO:0000256" key="2">
    <source>
        <dbReference type="ARBA" id="ARBA00022692"/>
    </source>
</evidence>
<dbReference type="SMART" id="SM01381">
    <property type="entry name" value="7TM_GPCR_Srsx"/>
    <property type="match status" value="1"/>
</dbReference>
<feature type="domain" description="G-protein coupled receptors family 1 profile" evidence="7">
    <location>
        <begin position="23"/>
        <end position="276"/>
    </location>
</feature>
<evidence type="ECO:0000313" key="10">
    <source>
        <dbReference type="RefSeq" id="XP_031571838.1"/>
    </source>
</evidence>
<dbReference type="AlphaFoldDB" id="A0A6P8J131"/>
<evidence type="ECO:0000259" key="7">
    <source>
        <dbReference type="PROSITE" id="PS50262"/>
    </source>
</evidence>
<dbReference type="OrthoDB" id="5965524at2759"/>
<sequence>MLTAGEIIIRTAFSIVTVTGVTGNVLVCLVILLNRPMRTPMNYLLVNLAISDMILLVFFTPTFIFKGAYTHPTGLAGDLLCVFLTGESFAWMGGYASAFFLVAIAIERYFAVTKPAKSDVSITKDNLKVLVFCCWFFALSWNSIGFAVKRYDEKLGFCAMRWPAHYSFKVYSALTFVVLGVIPITTMCILYSRVVHTLWFKREVIQVNNQEIEKKRRKKVTKMVLIVSLIYTLSYVPELTIFVLFAYAPHSLDVNITYPATVAMVTFNSAVNPIIYGFHNERFRRYLIDLLCCRKTNARVVPSESRGGITAVSSHARHARKKSTLPVSVVDLEVSNTSRVT</sequence>
<evidence type="ECO:0000256" key="1">
    <source>
        <dbReference type="ARBA" id="ARBA00004370"/>
    </source>
</evidence>
<dbReference type="PANTHER" id="PTHR45698:SF1">
    <property type="entry name" value="TRACE AMINE-ASSOCIATED RECEPTOR 13C-LIKE"/>
    <property type="match status" value="1"/>
</dbReference>
<feature type="transmembrane region" description="Helical" evidence="6">
    <location>
        <begin position="45"/>
        <end position="69"/>
    </location>
</feature>
<feature type="transmembrane region" description="Helical" evidence="6">
    <location>
        <begin position="12"/>
        <end position="33"/>
    </location>
</feature>
<dbReference type="GO" id="GO:0016020">
    <property type="term" value="C:membrane"/>
    <property type="evidence" value="ECO:0007669"/>
    <property type="project" value="UniProtKB-SubCell"/>
</dbReference>
<dbReference type="CDD" id="cd00637">
    <property type="entry name" value="7tm_classA_rhodopsin-like"/>
    <property type="match status" value="1"/>
</dbReference>
<feature type="transmembrane region" description="Helical" evidence="6">
    <location>
        <begin position="260"/>
        <end position="278"/>
    </location>
</feature>
<gene>
    <name evidence="9 10" type="primary">LOC116305966</name>
</gene>
<dbReference type="PROSITE" id="PS50262">
    <property type="entry name" value="G_PROTEIN_RECEP_F1_2"/>
    <property type="match status" value="1"/>
</dbReference>
<reference evidence="9 10" key="1">
    <citation type="submission" date="2025-04" db="UniProtKB">
        <authorList>
            <consortium name="RefSeq"/>
        </authorList>
    </citation>
    <scope>IDENTIFICATION</scope>
    <source>
        <tissue evidence="9 10">Tentacle</tissue>
    </source>
</reference>
<dbReference type="GO" id="GO:0004930">
    <property type="term" value="F:G protein-coupled receptor activity"/>
    <property type="evidence" value="ECO:0007669"/>
    <property type="project" value="UniProtKB-KW"/>
</dbReference>
<dbReference type="FunFam" id="1.20.1070.10:FF:000368">
    <property type="entry name" value="Predicted protein"/>
    <property type="match status" value="1"/>
</dbReference>
<evidence type="ECO:0000256" key="5">
    <source>
        <dbReference type="RuleBase" id="RU000688"/>
    </source>
</evidence>
<feature type="transmembrane region" description="Helical" evidence="6">
    <location>
        <begin position="224"/>
        <end position="248"/>
    </location>
</feature>
<comment type="similarity">
    <text evidence="5">Belongs to the G-protein coupled receptor 1 family.</text>
</comment>
<dbReference type="RefSeq" id="XP_031571838.1">
    <property type="nucleotide sequence ID" value="XM_031715978.1"/>
</dbReference>
<feature type="transmembrane region" description="Helical" evidence="6">
    <location>
        <begin position="168"/>
        <end position="192"/>
    </location>
</feature>
<dbReference type="RefSeq" id="XP_031571837.1">
    <property type="nucleotide sequence ID" value="XM_031715977.1"/>
</dbReference>
<keyword evidence="4 6" id="KW-0472">Membrane</keyword>
<dbReference type="InterPro" id="IPR000276">
    <property type="entry name" value="GPCR_Rhodpsn"/>
</dbReference>
<dbReference type="SUPFAM" id="SSF81321">
    <property type="entry name" value="Family A G protein-coupled receptor-like"/>
    <property type="match status" value="1"/>
</dbReference>
<keyword evidence="8" id="KW-1185">Reference proteome</keyword>
<dbReference type="Pfam" id="PF00001">
    <property type="entry name" value="7tm_1"/>
    <property type="match status" value="1"/>
</dbReference>
<keyword evidence="5" id="KW-0297">G-protein coupled receptor</keyword>
<name>A0A6P8J131_ACTTE</name>
<organism evidence="8 10">
    <name type="scientific">Actinia tenebrosa</name>
    <name type="common">Australian red waratah sea anemone</name>
    <dbReference type="NCBI Taxonomy" id="6105"/>
    <lineage>
        <taxon>Eukaryota</taxon>
        <taxon>Metazoa</taxon>
        <taxon>Cnidaria</taxon>
        <taxon>Anthozoa</taxon>
        <taxon>Hexacorallia</taxon>
        <taxon>Actiniaria</taxon>
        <taxon>Actiniidae</taxon>
        <taxon>Actinia</taxon>
    </lineage>
</organism>
<dbReference type="PROSITE" id="PS00237">
    <property type="entry name" value="G_PROTEIN_RECEP_F1_1"/>
    <property type="match status" value="1"/>
</dbReference>
<protein>
    <submittedName>
        <fullName evidence="9 10">Neuropeptide FF receptor 2-like</fullName>
    </submittedName>
</protein>
<dbReference type="PRINTS" id="PR00237">
    <property type="entry name" value="GPCRRHODOPSN"/>
</dbReference>